<protein>
    <submittedName>
        <fullName evidence="1">Uncharacterized protein</fullName>
    </submittedName>
</protein>
<name>A0A1Y2C7Y6_9FUNG</name>
<organism evidence="1 2">
    <name type="scientific">Neocallimastix californiae</name>
    <dbReference type="NCBI Taxonomy" id="1754190"/>
    <lineage>
        <taxon>Eukaryota</taxon>
        <taxon>Fungi</taxon>
        <taxon>Fungi incertae sedis</taxon>
        <taxon>Chytridiomycota</taxon>
        <taxon>Chytridiomycota incertae sedis</taxon>
        <taxon>Neocallimastigomycetes</taxon>
        <taxon>Neocallimastigales</taxon>
        <taxon>Neocallimastigaceae</taxon>
        <taxon>Neocallimastix</taxon>
    </lineage>
</organism>
<dbReference type="Proteomes" id="UP000193920">
    <property type="component" value="Unassembled WGS sequence"/>
</dbReference>
<proteinExistence type="predicted"/>
<gene>
    <name evidence="1" type="ORF">LY90DRAFT_30474</name>
</gene>
<comment type="caution">
    <text evidence="1">The sequence shown here is derived from an EMBL/GenBank/DDBJ whole genome shotgun (WGS) entry which is preliminary data.</text>
</comment>
<keyword evidence="2" id="KW-1185">Reference proteome</keyword>
<dbReference type="AlphaFoldDB" id="A0A1Y2C7Y6"/>
<accession>A0A1Y2C7Y6</accession>
<evidence type="ECO:0000313" key="1">
    <source>
        <dbReference type="EMBL" id="ORY42425.1"/>
    </source>
</evidence>
<dbReference type="EMBL" id="MCOG01000120">
    <property type="protein sequence ID" value="ORY42425.1"/>
    <property type="molecule type" value="Genomic_DNA"/>
</dbReference>
<evidence type="ECO:0000313" key="2">
    <source>
        <dbReference type="Proteomes" id="UP000193920"/>
    </source>
</evidence>
<reference evidence="1 2" key="1">
    <citation type="submission" date="2016-08" db="EMBL/GenBank/DDBJ databases">
        <title>A Parts List for Fungal Cellulosomes Revealed by Comparative Genomics.</title>
        <authorList>
            <consortium name="DOE Joint Genome Institute"/>
            <person name="Haitjema C.H."/>
            <person name="Gilmore S.P."/>
            <person name="Henske J.K."/>
            <person name="Solomon K.V."/>
            <person name="De Groot R."/>
            <person name="Kuo A."/>
            <person name="Mondo S.J."/>
            <person name="Salamov A.A."/>
            <person name="Labutti K."/>
            <person name="Zhao Z."/>
            <person name="Chiniquy J."/>
            <person name="Barry K."/>
            <person name="Brewer H.M."/>
            <person name="Purvine S.O."/>
            <person name="Wright A.T."/>
            <person name="Boxma B."/>
            <person name="Van Alen T."/>
            <person name="Hackstein J.H."/>
            <person name="Baker S.E."/>
            <person name="Grigoriev I.V."/>
            <person name="O'Malley M.A."/>
        </authorList>
    </citation>
    <scope>NUCLEOTIDE SEQUENCE [LARGE SCALE GENOMIC DNA]</scope>
    <source>
        <strain evidence="1 2">G1</strain>
    </source>
</reference>
<sequence>MINIEESIFPYYFESMFYYTDGEDNEDGEDGEDNQYKPKNTFTFGIQFFQERRIDYNNNINDVSNFVVDKKEESAELKKENDVLEKYYEKLVTKELITNSSGIQIENINIDIKQSSVSTTNCSVMNNLECPSQIQNIANSNSNIIQKSTLATNHPVVNNNEYLSPSSNNPNELLNSSNGLSYNFNDNLNNGNNGYNGCNGYPSSSNSISDFIPNDDDQSTYTLPLQLSSPSPFQFNYNFDSSYAINRLPFLIYEQKSITNELKILEKEINNFINFY</sequence>